<sequence>MKGAAQSTIEQILIGRPCSSASNWKSTAHTTFGASAVGASTVEDPTRLRRRRCGTRSPSSRHRRWIFLWFTTHPSARAS</sequence>
<organism evidence="1 2">
    <name type="scientific">Rothia kristinae</name>
    <dbReference type="NCBI Taxonomy" id="37923"/>
    <lineage>
        <taxon>Bacteria</taxon>
        <taxon>Bacillati</taxon>
        <taxon>Actinomycetota</taxon>
        <taxon>Actinomycetes</taxon>
        <taxon>Micrococcales</taxon>
        <taxon>Micrococcaceae</taxon>
        <taxon>Rothia</taxon>
    </lineage>
</organism>
<dbReference type="AlphaFoldDB" id="A0A199NU93"/>
<reference evidence="1" key="1">
    <citation type="submission" date="2016-06" db="EMBL/GenBank/DDBJ databases">
        <title>Identification of putative biosynthetic pathways for the production of bioactive secondary metabolites by the marine actinomycete Kocuria kristinae RUTW2-3.</title>
        <authorList>
            <person name="Waterworth S.C."/>
            <person name="Walmsley T.A."/>
            <person name="Matongo T."/>
            <person name="Davies-Coleman M.T."/>
            <person name="Dorrington R.A."/>
        </authorList>
    </citation>
    <scope>NUCLEOTIDE SEQUENCE [LARGE SCALE GENOMIC DNA]</scope>
    <source>
        <strain evidence="1">RUTW2-3</strain>
    </source>
</reference>
<proteinExistence type="predicted"/>
<protein>
    <submittedName>
        <fullName evidence="1">Uncharacterized protein</fullName>
    </submittedName>
</protein>
<gene>
    <name evidence="1" type="ORF">AN277_0201490</name>
</gene>
<accession>A0A199NU93</accession>
<dbReference type="Proteomes" id="UP000053171">
    <property type="component" value="Unassembled WGS sequence"/>
</dbReference>
<keyword evidence="2" id="KW-1185">Reference proteome</keyword>
<evidence type="ECO:0000313" key="1">
    <source>
        <dbReference type="EMBL" id="OAX52659.1"/>
    </source>
</evidence>
<name>A0A199NU93_9MICC</name>
<dbReference type="EMBL" id="LJBJ02000002">
    <property type="protein sequence ID" value="OAX52659.1"/>
    <property type="molecule type" value="Genomic_DNA"/>
</dbReference>
<evidence type="ECO:0000313" key="2">
    <source>
        <dbReference type="Proteomes" id="UP000053171"/>
    </source>
</evidence>
<comment type="caution">
    <text evidence="1">The sequence shown here is derived from an EMBL/GenBank/DDBJ whole genome shotgun (WGS) entry which is preliminary data.</text>
</comment>